<sequence length="261" mass="30338">MTVNYPKNWNELTGKQLLSVLKIIHQPISTEAKKLLLLKTILSVKMKSLRRMEIETVARCMYVLDPFIKGDVSLTKNLLPWLRLHLIWYQLPFKVYGPADGFKNMSFLEFVFADTYYSQQFGKKPKPDALDKMLAVLYRRKRDKDLPGSLTYKGDIRQNFNEHLISDHSKYFTNLDPVKKLAVRTWFSGCRQQLEKMYPYVFSGDNQKKAASSGWTQVLISLAGEKFGTIDQTGTENLHTVLMHMNEVIKENEELKDKYGK</sequence>
<reference evidence="1" key="1">
    <citation type="submission" date="2023-05" db="EMBL/GenBank/DDBJ databases">
        <authorList>
            <person name="Zhang X."/>
        </authorList>
    </citation>
    <scope>NUCLEOTIDE SEQUENCE</scope>
    <source>
        <strain evidence="1">BD1B2-1</strain>
    </source>
</reference>
<organism evidence="1 2">
    <name type="scientific">Xanthocytophaga agilis</name>
    <dbReference type="NCBI Taxonomy" id="3048010"/>
    <lineage>
        <taxon>Bacteria</taxon>
        <taxon>Pseudomonadati</taxon>
        <taxon>Bacteroidota</taxon>
        <taxon>Cytophagia</taxon>
        <taxon>Cytophagales</taxon>
        <taxon>Rhodocytophagaceae</taxon>
        <taxon>Xanthocytophaga</taxon>
    </lineage>
</organism>
<protein>
    <submittedName>
        <fullName evidence="1">Uncharacterized protein</fullName>
    </submittedName>
</protein>
<comment type="caution">
    <text evidence="1">The sequence shown here is derived from an EMBL/GenBank/DDBJ whole genome shotgun (WGS) entry which is preliminary data.</text>
</comment>
<gene>
    <name evidence="1" type="ORF">QNI22_07370</name>
</gene>
<evidence type="ECO:0000313" key="2">
    <source>
        <dbReference type="Proteomes" id="UP001232063"/>
    </source>
</evidence>
<dbReference type="Proteomes" id="UP001232063">
    <property type="component" value="Unassembled WGS sequence"/>
</dbReference>
<evidence type="ECO:0000313" key="1">
    <source>
        <dbReference type="EMBL" id="MDJ1500457.1"/>
    </source>
</evidence>
<dbReference type="AlphaFoldDB" id="A0AAE3R2K8"/>
<name>A0AAE3R2K8_9BACT</name>
<proteinExistence type="predicted"/>
<dbReference type="EMBL" id="JASJOU010000002">
    <property type="protein sequence ID" value="MDJ1500457.1"/>
    <property type="molecule type" value="Genomic_DNA"/>
</dbReference>
<keyword evidence="2" id="KW-1185">Reference proteome</keyword>
<accession>A0AAE3R2K8</accession>
<dbReference type="RefSeq" id="WP_314509987.1">
    <property type="nucleotide sequence ID" value="NZ_JASJOU010000002.1"/>
</dbReference>